<dbReference type="Gene3D" id="3.40.630.30">
    <property type="match status" value="1"/>
</dbReference>
<protein>
    <submittedName>
        <fullName evidence="1">GNAT family N-acetyltransferase</fullName>
    </submittedName>
</protein>
<proteinExistence type="predicted"/>
<dbReference type="Proteomes" id="UP001056535">
    <property type="component" value="Chromosome"/>
</dbReference>
<keyword evidence="2" id="KW-1185">Reference proteome</keyword>
<sequence>MKQSDVVITAVPSAPGQEQARLAEGIAEVGRRANTAKYGDASLADPGSTWAASLGETPYRRRVALVAQGPDGQVVAYVSAGLPLSDNTALAELELEFDPAVDVGSVGRALWERLAPMLRAEGRATAQLWSSHGEASGSGPRVSPVTGVGTIASDATTDLLIDLGFVLEQVERYSVLDVAAVADRAIELLRRAAAQAGPDYRLHSWVGITPVELREQLAVLRARMSVDVPLAELDVEQEVWDAERVLHADQRVEQVGRLQLISAAEHVPTGALVAYTLLTQRLDLPEIAYQDDTLVHGDHRGHRLGMLVKAANVGALERLAPQVARIHTWNADENAHMLAINVELGFATKGAEGGWQLRLAN</sequence>
<organism evidence="1 2">
    <name type="scientific">Ornithinimicrobium cryptoxanthini</name>
    <dbReference type="NCBI Taxonomy" id="2934161"/>
    <lineage>
        <taxon>Bacteria</taxon>
        <taxon>Bacillati</taxon>
        <taxon>Actinomycetota</taxon>
        <taxon>Actinomycetes</taxon>
        <taxon>Micrococcales</taxon>
        <taxon>Ornithinimicrobiaceae</taxon>
        <taxon>Ornithinimicrobium</taxon>
    </lineage>
</organism>
<reference evidence="1" key="1">
    <citation type="submission" date="2022-06" db="EMBL/GenBank/DDBJ databases">
        <title>Ornithinimicrobium JY.X270.</title>
        <authorList>
            <person name="Huang Y."/>
        </authorList>
    </citation>
    <scope>NUCLEOTIDE SEQUENCE</scope>
    <source>
        <strain evidence="1">JY.X270</strain>
    </source>
</reference>
<dbReference type="InterPro" id="IPR016181">
    <property type="entry name" value="Acyl_CoA_acyltransferase"/>
</dbReference>
<dbReference type="EMBL" id="CP099490">
    <property type="protein sequence ID" value="USQ77055.1"/>
    <property type="molecule type" value="Genomic_DNA"/>
</dbReference>
<evidence type="ECO:0000313" key="2">
    <source>
        <dbReference type="Proteomes" id="UP001056535"/>
    </source>
</evidence>
<name>A0ABY4YKL5_9MICO</name>
<accession>A0ABY4YKL5</accession>
<evidence type="ECO:0000313" key="1">
    <source>
        <dbReference type="EMBL" id="USQ77055.1"/>
    </source>
</evidence>
<dbReference type="SUPFAM" id="SSF55729">
    <property type="entry name" value="Acyl-CoA N-acyltransferases (Nat)"/>
    <property type="match status" value="1"/>
</dbReference>
<gene>
    <name evidence="1" type="ORF">NF557_03815</name>
</gene>
<dbReference type="RefSeq" id="WP_252621755.1">
    <property type="nucleotide sequence ID" value="NZ_CP099490.1"/>
</dbReference>